<keyword evidence="5 12" id="KW-0418">Kinase</keyword>
<proteinExistence type="inferred from homology"/>
<organism evidence="12 13">
    <name type="scientific">Blattamonas nauphoetae</name>
    <dbReference type="NCBI Taxonomy" id="2049346"/>
    <lineage>
        <taxon>Eukaryota</taxon>
        <taxon>Metamonada</taxon>
        <taxon>Preaxostyla</taxon>
        <taxon>Oxymonadida</taxon>
        <taxon>Blattamonas</taxon>
    </lineage>
</organism>
<dbReference type="EMBL" id="JARBJD010000353">
    <property type="protein sequence ID" value="KAK2943299.1"/>
    <property type="molecule type" value="Genomic_DNA"/>
</dbReference>
<name>A0ABQ9WW00_9EUKA</name>
<dbReference type="GO" id="GO:0004674">
    <property type="term" value="F:protein serine/threonine kinase activity"/>
    <property type="evidence" value="ECO:0007669"/>
    <property type="project" value="UniProtKB-KW"/>
</dbReference>
<dbReference type="SUPFAM" id="SSF56112">
    <property type="entry name" value="Protein kinase-like (PK-like)"/>
    <property type="match status" value="1"/>
</dbReference>
<dbReference type="Proteomes" id="UP001281761">
    <property type="component" value="Unassembled WGS sequence"/>
</dbReference>
<keyword evidence="13" id="KW-1185">Reference proteome</keyword>
<dbReference type="PROSITE" id="PS00107">
    <property type="entry name" value="PROTEIN_KINASE_ATP"/>
    <property type="match status" value="1"/>
</dbReference>
<evidence type="ECO:0000256" key="5">
    <source>
        <dbReference type="ARBA" id="ARBA00022777"/>
    </source>
</evidence>
<gene>
    <name evidence="12" type="ORF">BLNAU_21776</name>
</gene>
<reference evidence="12 13" key="1">
    <citation type="journal article" date="2022" name="bioRxiv">
        <title>Genomics of Preaxostyla Flagellates Illuminates Evolutionary Transitions and the Path Towards Mitochondrial Loss.</title>
        <authorList>
            <person name="Novak L.V.F."/>
            <person name="Treitli S.C."/>
            <person name="Pyrih J."/>
            <person name="Halakuc P."/>
            <person name="Pipaliya S.V."/>
            <person name="Vacek V."/>
            <person name="Brzon O."/>
            <person name="Soukal P."/>
            <person name="Eme L."/>
            <person name="Dacks J.B."/>
            <person name="Karnkowska A."/>
            <person name="Elias M."/>
            <person name="Hampl V."/>
        </authorList>
    </citation>
    <scope>NUCLEOTIDE SEQUENCE [LARGE SCALE GENOMIC DNA]</scope>
    <source>
        <strain evidence="12">NAU3</strain>
        <tissue evidence="12">Gut</tissue>
    </source>
</reference>
<keyword evidence="3 12" id="KW-0808">Transferase</keyword>
<keyword evidence="2 10" id="KW-0723">Serine/threonine-protein kinase</keyword>
<comment type="similarity">
    <text evidence="10">Belongs to the protein kinase superfamily.</text>
</comment>
<evidence type="ECO:0000256" key="8">
    <source>
        <dbReference type="ARBA" id="ARBA00048679"/>
    </source>
</evidence>
<keyword evidence="4 9" id="KW-0547">Nucleotide-binding</keyword>
<protein>
    <recommendedName>
        <fullName evidence="1">non-specific serine/threonine protein kinase</fullName>
        <ecNumber evidence="1">2.7.11.1</ecNumber>
    </recommendedName>
</protein>
<sequence length="249" mass="28233">MTEGAVTDIDLLIACGCSQYAFLGQGQFGRVYCVVMAEGMLRAAKVVDDPRISRKEYGMAEHLRNLCQNRRYLTSTHSALQSPQTKQMVFFMDYADQEDLGKLIEKNQESGMPEELVRRLIFMTAHGITQLHQNNFVHRDIKPDNLLLAFDPEKQTVRILISDYGLLRQMDNLTSGGTTLDMTICGTPLYMSPEALDEEPYTQSIDIWALGCIAYELLEGRHPFQTGGIIALRRYLSFSFSIVIFQKSQ</sequence>
<comment type="catalytic activity">
    <reaction evidence="8">
        <text>L-seryl-[protein] + ATP = O-phospho-L-seryl-[protein] + ADP + H(+)</text>
        <dbReference type="Rhea" id="RHEA:17989"/>
        <dbReference type="Rhea" id="RHEA-COMP:9863"/>
        <dbReference type="Rhea" id="RHEA-COMP:11604"/>
        <dbReference type="ChEBI" id="CHEBI:15378"/>
        <dbReference type="ChEBI" id="CHEBI:29999"/>
        <dbReference type="ChEBI" id="CHEBI:30616"/>
        <dbReference type="ChEBI" id="CHEBI:83421"/>
        <dbReference type="ChEBI" id="CHEBI:456216"/>
        <dbReference type="EC" id="2.7.11.1"/>
    </reaction>
</comment>
<dbReference type="InterPro" id="IPR011009">
    <property type="entry name" value="Kinase-like_dom_sf"/>
</dbReference>
<dbReference type="Gene3D" id="1.10.510.10">
    <property type="entry name" value="Transferase(Phosphotransferase) domain 1"/>
    <property type="match status" value="1"/>
</dbReference>
<evidence type="ECO:0000313" key="12">
    <source>
        <dbReference type="EMBL" id="KAK2943299.1"/>
    </source>
</evidence>
<dbReference type="PANTHER" id="PTHR24356:SF1">
    <property type="entry name" value="SERINE_THREONINE-PROTEIN KINASE GREATWALL"/>
    <property type="match status" value="1"/>
</dbReference>
<dbReference type="SMART" id="SM00220">
    <property type="entry name" value="S_TKc"/>
    <property type="match status" value="1"/>
</dbReference>
<accession>A0ABQ9WW00</accession>
<evidence type="ECO:0000256" key="4">
    <source>
        <dbReference type="ARBA" id="ARBA00022741"/>
    </source>
</evidence>
<dbReference type="PROSITE" id="PS00108">
    <property type="entry name" value="PROTEIN_KINASE_ST"/>
    <property type="match status" value="1"/>
</dbReference>
<dbReference type="InterPro" id="IPR000719">
    <property type="entry name" value="Prot_kinase_dom"/>
</dbReference>
<evidence type="ECO:0000256" key="1">
    <source>
        <dbReference type="ARBA" id="ARBA00012513"/>
    </source>
</evidence>
<evidence type="ECO:0000256" key="10">
    <source>
        <dbReference type="RuleBase" id="RU000304"/>
    </source>
</evidence>
<evidence type="ECO:0000256" key="3">
    <source>
        <dbReference type="ARBA" id="ARBA00022679"/>
    </source>
</evidence>
<comment type="caution">
    <text evidence="12">The sequence shown here is derived from an EMBL/GenBank/DDBJ whole genome shotgun (WGS) entry which is preliminary data.</text>
</comment>
<comment type="catalytic activity">
    <reaction evidence="7">
        <text>L-threonyl-[protein] + ATP = O-phospho-L-threonyl-[protein] + ADP + H(+)</text>
        <dbReference type="Rhea" id="RHEA:46608"/>
        <dbReference type="Rhea" id="RHEA-COMP:11060"/>
        <dbReference type="Rhea" id="RHEA-COMP:11605"/>
        <dbReference type="ChEBI" id="CHEBI:15378"/>
        <dbReference type="ChEBI" id="CHEBI:30013"/>
        <dbReference type="ChEBI" id="CHEBI:30616"/>
        <dbReference type="ChEBI" id="CHEBI:61977"/>
        <dbReference type="ChEBI" id="CHEBI:456216"/>
        <dbReference type="EC" id="2.7.11.1"/>
    </reaction>
</comment>
<dbReference type="Pfam" id="PF00069">
    <property type="entry name" value="Pkinase"/>
    <property type="match status" value="1"/>
</dbReference>
<evidence type="ECO:0000313" key="13">
    <source>
        <dbReference type="Proteomes" id="UP001281761"/>
    </source>
</evidence>
<evidence type="ECO:0000256" key="2">
    <source>
        <dbReference type="ARBA" id="ARBA00022527"/>
    </source>
</evidence>
<evidence type="ECO:0000256" key="7">
    <source>
        <dbReference type="ARBA" id="ARBA00047899"/>
    </source>
</evidence>
<dbReference type="InterPro" id="IPR017441">
    <property type="entry name" value="Protein_kinase_ATP_BS"/>
</dbReference>
<dbReference type="EC" id="2.7.11.1" evidence="1"/>
<evidence type="ECO:0000259" key="11">
    <source>
        <dbReference type="PROSITE" id="PS50011"/>
    </source>
</evidence>
<feature type="domain" description="Protein kinase" evidence="11">
    <location>
        <begin position="17"/>
        <end position="249"/>
    </location>
</feature>
<dbReference type="PANTHER" id="PTHR24356">
    <property type="entry name" value="SERINE/THREONINE-PROTEIN KINASE"/>
    <property type="match status" value="1"/>
</dbReference>
<keyword evidence="6 9" id="KW-0067">ATP-binding</keyword>
<evidence type="ECO:0000256" key="9">
    <source>
        <dbReference type="PROSITE-ProRule" id="PRU10141"/>
    </source>
</evidence>
<dbReference type="InterPro" id="IPR050236">
    <property type="entry name" value="Ser_Thr_kinase_AGC"/>
</dbReference>
<dbReference type="InterPro" id="IPR008271">
    <property type="entry name" value="Ser/Thr_kinase_AS"/>
</dbReference>
<feature type="binding site" evidence="9">
    <location>
        <position position="45"/>
    </location>
    <ligand>
        <name>ATP</name>
        <dbReference type="ChEBI" id="CHEBI:30616"/>
    </ligand>
</feature>
<dbReference type="PROSITE" id="PS50011">
    <property type="entry name" value="PROTEIN_KINASE_DOM"/>
    <property type="match status" value="1"/>
</dbReference>
<evidence type="ECO:0000256" key="6">
    <source>
        <dbReference type="ARBA" id="ARBA00022840"/>
    </source>
</evidence>